<protein>
    <submittedName>
        <fullName evidence="2">AAA family ATPase</fullName>
    </submittedName>
</protein>
<sequence length="485" mass="54969">MYFNEKYARLVNELDRMQQAFAAEKVQALITAVLQVDRTNTALMQFWQPYVAVQAPTATALLDAMQMMLTDRTAELLQDVEVKKHDPSRKVALTNANAYDQALVSVNQFVADYNSAVALVNAAIIETKTEDGPTEAQLLTKQQALNLQVLRKSEEMTSICEDLLTHSNLLNANNAQLKAKQEKLDEYALGTLAKYGERINHYLNKFAGYIQITVPKHKYIGGGLDPFVKYKLRVHDTDIALKESADGSPSLKHSLSEGDKSALALSFFLAKLDLDEHVGEKVVVFDDPMSSFDASRKRDTIAVLAELSRNAKQLIVLTHNLFFAKDLLHQLGQNSSNVPCISLEIKHSGAGSMWREHEIDEEVIHRFLGDYRRLADYVENQPTLDEHQKVSMVRCIRPVLEGYFRYKFVRRLGKTEWLGNALEKIRNAADSTSPFWRLREHLGTLDDLNNYSKEFHHADLNPADAIDEAQLLRFARRTLDVVQHI</sequence>
<dbReference type="InterPro" id="IPR026866">
    <property type="entry name" value="CR006_AAA"/>
</dbReference>
<evidence type="ECO:0000259" key="1">
    <source>
        <dbReference type="Pfam" id="PF13166"/>
    </source>
</evidence>
<evidence type="ECO:0000313" key="2">
    <source>
        <dbReference type="EMBL" id="MBG8556020.1"/>
    </source>
</evidence>
<dbReference type="Gene3D" id="3.40.50.300">
    <property type="entry name" value="P-loop containing nucleotide triphosphate hydrolases"/>
    <property type="match status" value="1"/>
</dbReference>
<dbReference type="EMBL" id="JADWYK010000019">
    <property type="protein sequence ID" value="MBG8556020.1"/>
    <property type="molecule type" value="Genomic_DNA"/>
</dbReference>
<comment type="caution">
    <text evidence="2">The sequence shown here is derived from an EMBL/GenBank/DDBJ whole genome shotgun (WGS) entry which is preliminary data.</text>
</comment>
<keyword evidence="3" id="KW-1185">Reference proteome</keyword>
<proteinExistence type="predicted"/>
<feature type="domain" description="Protein CR006 P-loop" evidence="1">
    <location>
        <begin position="2"/>
        <end position="411"/>
    </location>
</feature>
<dbReference type="Pfam" id="PF13166">
    <property type="entry name" value="AAA_13"/>
    <property type="match status" value="1"/>
</dbReference>
<dbReference type="InterPro" id="IPR027417">
    <property type="entry name" value="P-loop_NTPase"/>
</dbReference>
<organism evidence="2 3">
    <name type="scientific">Hymenobacter guriensis</name>
    <dbReference type="NCBI Taxonomy" id="2793065"/>
    <lineage>
        <taxon>Bacteria</taxon>
        <taxon>Pseudomonadati</taxon>
        <taxon>Bacteroidota</taxon>
        <taxon>Cytophagia</taxon>
        <taxon>Cytophagales</taxon>
        <taxon>Hymenobacteraceae</taxon>
        <taxon>Hymenobacter</taxon>
    </lineage>
</organism>
<dbReference type="Proteomes" id="UP000601099">
    <property type="component" value="Unassembled WGS sequence"/>
</dbReference>
<reference evidence="2 3" key="1">
    <citation type="submission" date="2020-11" db="EMBL/GenBank/DDBJ databases">
        <title>Hymenobacter sp.</title>
        <authorList>
            <person name="Kim M.K."/>
        </authorList>
    </citation>
    <scope>NUCLEOTIDE SEQUENCE [LARGE SCALE GENOMIC DNA]</scope>
    <source>
        <strain evidence="2 3">BT594</strain>
    </source>
</reference>
<evidence type="ECO:0000313" key="3">
    <source>
        <dbReference type="Proteomes" id="UP000601099"/>
    </source>
</evidence>
<name>A0ABS0L7Z4_9BACT</name>
<dbReference type="SUPFAM" id="SSF52540">
    <property type="entry name" value="P-loop containing nucleoside triphosphate hydrolases"/>
    <property type="match status" value="1"/>
</dbReference>
<accession>A0ABS0L7Z4</accession>
<gene>
    <name evidence="2" type="ORF">I5L79_20925</name>
</gene>